<keyword evidence="3" id="KW-0479">Metal-binding</keyword>
<gene>
    <name evidence="8" type="ORF">QQ91_0008630</name>
</gene>
<keyword evidence="5" id="KW-0411">Iron-sulfur</keyword>
<feature type="region of interest" description="Disordered" evidence="6">
    <location>
        <begin position="288"/>
        <end position="311"/>
    </location>
</feature>
<dbReference type="InterPro" id="IPR017896">
    <property type="entry name" value="4Fe4S_Fe-S-bd"/>
</dbReference>
<feature type="domain" description="4Fe-4S ferredoxin-type" evidence="7">
    <location>
        <begin position="87"/>
        <end position="118"/>
    </location>
</feature>
<comment type="cofactor">
    <cofactor evidence="1">
        <name>[4Fe-4S] cluster</name>
        <dbReference type="ChEBI" id="CHEBI:49883"/>
    </cofactor>
</comment>
<dbReference type="Gene3D" id="3.30.70.20">
    <property type="match status" value="1"/>
</dbReference>
<dbReference type="EMBL" id="JTHE03000047">
    <property type="protein sequence ID" value="MCM1982886.1"/>
    <property type="molecule type" value="Genomic_DNA"/>
</dbReference>
<keyword evidence="2" id="KW-0004">4Fe-4S</keyword>
<dbReference type="InterPro" id="IPR057431">
    <property type="entry name" value="LdpA_Fe-S-bd"/>
</dbReference>
<protein>
    <submittedName>
        <fullName evidence="8">4Fe-4S ferredoxin</fullName>
    </submittedName>
</protein>
<evidence type="ECO:0000256" key="1">
    <source>
        <dbReference type="ARBA" id="ARBA00001966"/>
    </source>
</evidence>
<evidence type="ECO:0000256" key="6">
    <source>
        <dbReference type="SAM" id="MobiDB-lite"/>
    </source>
</evidence>
<dbReference type="PANTHER" id="PTHR24960:SF79">
    <property type="entry name" value="PHOTOSYSTEM I IRON-SULFUR CENTER"/>
    <property type="match status" value="1"/>
</dbReference>
<proteinExistence type="predicted"/>
<organism evidence="8 9">
    <name type="scientific">Lyngbya confervoides BDU141951</name>
    <dbReference type="NCBI Taxonomy" id="1574623"/>
    <lineage>
        <taxon>Bacteria</taxon>
        <taxon>Bacillati</taxon>
        <taxon>Cyanobacteriota</taxon>
        <taxon>Cyanophyceae</taxon>
        <taxon>Oscillatoriophycideae</taxon>
        <taxon>Oscillatoriales</taxon>
        <taxon>Microcoleaceae</taxon>
        <taxon>Lyngbya</taxon>
    </lineage>
</organism>
<sequence>MREPTPLQALREGHWFKLICGASFQHLPSVRTLTLAYAIAGADCIDVAADPAVIRIAREALDLAQTYSANAPWLMVSVNDGEDPHFRKAQLDPRRCPGDCSQPCVDICPTEAITPRSLAQMGVIEDRCYGCGRCLTRCPIDQIVAQSHQVHLADLLPDLRSLAVDALEIHTQVGHFEAFQRIWQQVKPLLPHLKLLAISCPYAPGVLDYLHSISAILPPLPCPLLWQTDGRPMSGDIGGGATRTTVKYAQQALRANLPGYIQVAGGTNAHTVTKLKALGLFQPLSSLAPTPRRARDGSPDSSCSRLSDQTSPIRRSAVSGLAYGSYGRSLLESIQADLDQLTYGSPRLEDVPPLMASAIAKAQSLVAPVKSR</sequence>
<evidence type="ECO:0000259" key="7">
    <source>
        <dbReference type="PROSITE" id="PS51379"/>
    </source>
</evidence>
<comment type="caution">
    <text evidence="8">The sequence shown here is derived from an EMBL/GenBank/DDBJ whole genome shotgun (WGS) entry which is preliminary data.</text>
</comment>
<dbReference type="RefSeq" id="WP_166281566.1">
    <property type="nucleotide sequence ID" value="NZ_JTHE03000047.1"/>
</dbReference>
<evidence type="ECO:0000256" key="2">
    <source>
        <dbReference type="ARBA" id="ARBA00022485"/>
    </source>
</evidence>
<name>A0ABD4T393_9CYAN</name>
<dbReference type="InterPro" id="IPR017900">
    <property type="entry name" value="4Fe4S_Fe_S_CS"/>
</dbReference>
<dbReference type="InterPro" id="IPR021039">
    <property type="entry name" value="Fe-S-bd_prot_LdpA_C"/>
</dbReference>
<dbReference type="InterPro" id="IPR050157">
    <property type="entry name" value="PSI_iron-sulfur_center"/>
</dbReference>
<keyword evidence="4" id="KW-0408">Iron</keyword>
<feature type="domain" description="4Fe-4S ferredoxin-type" evidence="7">
    <location>
        <begin position="119"/>
        <end position="148"/>
    </location>
</feature>
<evidence type="ECO:0000256" key="4">
    <source>
        <dbReference type="ARBA" id="ARBA00023004"/>
    </source>
</evidence>
<dbReference type="Pfam" id="PF12617">
    <property type="entry name" value="LdpA_C"/>
    <property type="match status" value="1"/>
</dbReference>
<dbReference type="PROSITE" id="PS00198">
    <property type="entry name" value="4FE4S_FER_1"/>
    <property type="match status" value="1"/>
</dbReference>
<feature type="compositionally biased region" description="Polar residues" evidence="6">
    <location>
        <begin position="299"/>
        <end position="311"/>
    </location>
</feature>
<dbReference type="PANTHER" id="PTHR24960">
    <property type="entry name" value="PHOTOSYSTEM I IRON-SULFUR CENTER-RELATED"/>
    <property type="match status" value="1"/>
</dbReference>
<dbReference type="Pfam" id="PF25160">
    <property type="entry name" value="LdpA_Fe-S-bd"/>
    <property type="match status" value="1"/>
</dbReference>
<reference evidence="8 9" key="1">
    <citation type="journal article" date="2015" name="Genome Announc.">
        <title>Draft Genome Sequence of Filamentous Marine Cyanobacterium Lyngbya confervoides Strain BDU141951.</title>
        <authorList>
            <person name="Chandrababunaidu M.M."/>
            <person name="Sen D."/>
            <person name="Tripathy S."/>
        </authorList>
    </citation>
    <scope>NUCLEOTIDE SEQUENCE [LARGE SCALE GENOMIC DNA]</scope>
    <source>
        <strain evidence="8 9">BDU141951</strain>
    </source>
</reference>
<dbReference type="SUPFAM" id="SSF54862">
    <property type="entry name" value="4Fe-4S ferredoxins"/>
    <property type="match status" value="1"/>
</dbReference>
<dbReference type="AlphaFoldDB" id="A0ABD4T393"/>
<evidence type="ECO:0000313" key="9">
    <source>
        <dbReference type="Proteomes" id="UP000031561"/>
    </source>
</evidence>
<evidence type="ECO:0000256" key="3">
    <source>
        <dbReference type="ARBA" id="ARBA00022723"/>
    </source>
</evidence>
<dbReference type="NCBIfam" id="NF045992">
    <property type="entry name" value="CircClkLdpA"/>
    <property type="match status" value="1"/>
</dbReference>
<evidence type="ECO:0000313" key="8">
    <source>
        <dbReference type="EMBL" id="MCM1982886.1"/>
    </source>
</evidence>
<dbReference type="GO" id="GO:0051539">
    <property type="term" value="F:4 iron, 4 sulfur cluster binding"/>
    <property type="evidence" value="ECO:0007669"/>
    <property type="project" value="UniProtKB-KW"/>
</dbReference>
<dbReference type="Proteomes" id="UP000031561">
    <property type="component" value="Unassembled WGS sequence"/>
</dbReference>
<keyword evidence="9" id="KW-1185">Reference proteome</keyword>
<dbReference type="GO" id="GO:0046872">
    <property type="term" value="F:metal ion binding"/>
    <property type="evidence" value="ECO:0007669"/>
    <property type="project" value="UniProtKB-KW"/>
</dbReference>
<evidence type="ECO:0000256" key="5">
    <source>
        <dbReference type="ARBA" id="ARBA00023014"/>
    </source>
</evidence>
<accession>A0ABD4T393</accession>
<dbReference type="PROSITE" id="PS51379">
    <property type="entry name" value="4FE4S_FER_2"/>
    <property type="match status" value="2"/>
</dbReference>